<gene>
    <name evidence="3" type="ORF">NA57DRAFT_63425</name>
</gene>
<dbReference type="GO" id="GO:0031956">
    <property type="term" value="F:medium-chain fatty acid-CoA ligase activity"/>
    <property type="evidence" value="ECO:0007669"/>
    <property type="project" value="TreeGrafter"/>
</dbReference>
<evidence type="ECO:0000313" key="4">
    <source>
        <dbReference type="Proteomes" id="UP000799772"/>
    </source>
</evidence>
<dbReference type="PANTHER" id="PTHR43201:SF6">
    <property type="entry name" value="ACYL COA SYNTHETASE (EUROFUNG)"/>
    <property type="match status" value="1"/>
</dbReference>
<dbReference type="Proteomes" id="UP000799772">
    <property type="component" value="Unassembled WGS sequence"/>
</dbReference>
<dbReference type="EMBL" id="ML978122">
    <property type="protein sequence ID" value="KAF2102488.1"/>
    <property type="molecule type" value="Genomic_DNA"/>
</dbReference>
<sequence>MAIEDIQQNSNERRKNSTAVAPKPSFLVGEVQSPLWEITLTQLLQQQVLSNPSGECVIFPEYNYRKTYNQLYQTTLEVAQGLRAIGVVHGDRVGIFAGNIPAYVELFFAVSHVGAAYVVFNTTYTPKELQSALQHSGCKAVFVATSIGKTQTNGILDMLSSSSRNSVLTELKSVILLKDQAGRNFDTYDHLREAGKRISKQELSSVMASNTAGSICNLQFTSGTTGTPKAAVLTHLNIINNGRFVGDRMRLTSRDVICCPPPLFHCFGLVLGLVAVFTHGSCIVFPSETFQPASVLRAVAEERCTGLHGVPAMFSAELELHKANLKSMDFSSLRTGIAAGSPVSKKMMAELQEVFNLTEATITYGMTETSPASFMSFTDDPLHKRLTTVGKILPHTKAKIVDVKGKVVPVGTRGELCVAGFQLQKGYWRNPKQTAEAMQTDDEGCLWMRTGDEAIFDDEGYCSITGRIKDIIIRGGENIFPLEIEERLGQHKAIIQSSVVGLPDEKYGEAVCAFIQPRLSEQLPSAERLRDFVRQTLGWHKAPVHIFWLGEGEDFPKTASGKIQKHILRKKGQQRLRCMARTSKM</sequence>
<evidence type="ECO:0000259" key="1">
    <source>
        <dbReference type="Pfam" id="PF00501"/>
    </source>
</evidence>
<proteinExistence type="predicted"/>
<comment type="caution">
    <text evidence="3">The sequence shown here is derived from an EMBL/GenBank/DDBJ whole genome shotgun (WGS) entry which is preliminary data.</text>
</comment>
<protein>
    <submittedName>
        <fullName evidence="3">Long-chain-fatty-acid-CoA ligase</fullName>
    </submittedName>
</protein>
<keyword evidence="4" id="KW-1185">Reference proteome</keyword>
<feature type="domain" description="AMP-binding enzyme C-terminal" evidence="2">
    <location>
        <begin position="483"/>
        <end position="562"/>
    </location>
</feature>
<dbReference type="Gene3D" id="3.40.50.12780">
    <property type="entry name" value="N-terminal domain of ligase-like"/>
    <property type="match status" value="1"/>
</dbReference>
<dbReference type="Pfam" id="PF13193">
    <property type="entry name" value="AMP-binding_C"/>
    <property type="match status" value="1"/>
</dbReference>
<dbReference type="SUPFAM" id="SSF56801">
    <property type="entry name" value="Acetyl-CoA synthetase-like"/>
    <property type="match status" value="1"/>
</dbReference>
<evidence type="ECO:0000313" key="3">
    <source>
        <dbReference type="EMBL" id="KAF2102488.1"/>
    </source>
</evidence>
<name>A0A9P4INH8_9PEZI</name>
<dbReference type="PROSITE" id="PS00455">
    <property type="entry name" value="AMP_BINDING"/>
    <property type="match status" value="1"/>
</dbReference>
<feature type="domain" description="AMP-dependent synthetase/ligase" evidence="1">
    <location>
        <begin position="45"/>
        <end position="428"/>
    </location>
</feature>
<accession>A0A9P4INH8</accession>
<dbReference type="PANTHER" id="PTHR43201">
    <property type="entry name" value="ACYL-COA SYNTHETASE"/>
    <property type="match status" value="1"/>
</dbReference>
<dbReference type="GO" id="GO:0006631">
    <property type="term" value="P:fatty acid metabolic process"/>
    <property type="evidence" value="ECO:0007669"/>
    <property type="project" value="TreeGrafter"/>
</dbReference>
<dbReference type="InterPro" id="IPR025110">
    <property type="entry name" value="AMP-bd_C"/>
</dbReference>
<reference evidence="3" key="1">
    <citation type="journal article" date="2020" name="Stud. Mycol.">
        <title>101 Dothideomycetes genomes: a test case for predicting lifestyles and emergence of pathogens.</title>
        <authorList>
            <person name="Haridas S."/>
            <person name="Albert R."/>
            <person name="Binder M."/>
            <person name="Bloem J."/>
            <person name="Labutti K."/>
            <person name="Salamov A."/>
            <person name="Andreopoulos B."/>
            <person name="Baker S."/>
            <person name="Barry K."/>
            <person name="Bills G."/>
            <person name="Bluhm B."/>
            <person name="Cannon C."/>
            <person name="Castanera R."/>
            <person name="Culley D."/>
            <person name="Daum C."/>
            <person name="Ezra D."/>
            <person name="Gonzalez J."/>
            <person name="Henrissat B."/>
            <person name="Kuo A."/>
            <person name="Liang C."/>
            <person name="Lipzen A."/>
            <person name="Lutzoni F."/>
            <person name="Magnuson J."/>
            <person name="Mondo S."/>
            <person name="Nolan M."/>
            <person name="Ohm R."/>
            <person name="Pangilinan J."/>
            <person name="Park H.-J."/>
            <person name="Ramirez L."/>
            <person name="Alfaro M."/>
            <person name="Sun H."/>
            <person name="Tritt A."/>
            <person name="Yoshinaga Y."/>
            <person name="Zwiers L.-H."/>
            <person name="Turgeon B."/>
            <person name="Goodwin S."/>
            <person name="Spatafora J."/>
            <person name="Crous P."/>
            <person name="Grigoriev I."/>
        </authorList>
    </citation>
    <scope>NUCLEOTIDE SEQUENCE</scope>
    <source>
        <strain evidence="3">CBS 133067</strain>
    </source>
</reference>
<dbReference type="Pfam" id="PF00501">
    <property type="entry name" value="AMP-binding"/>
    <property type="match status" value="1"/>
</dbReference>
<dbReference type="InterPro" id="IPR020845">
    <property type="entry name" value="AMP-binding_CS"/>
</dbReference>
<evidence type="ECO:0000259" key="2">
    <source>
        <dbReference type="Pfam" id="PF13193"/>
    </source>
</evidence>
<dbReference type="InterPro" id="IPR045851">
    <property type="entry name" value="AMP-bd_C_sf"/>
</dbReference>
<organism evidence="3 4">
    <name type="scientific">Rhizodiscina lignyota</name>
    <dbReference type="NCBI Taxonomy" id="1504668"/>
    <lineage>
        <taxon>Eukaryota</taxon>
        <taxon>Fungi</taxon>
        <taxon>Dikarya</taxon>
        <taxon>Ascomycota</taxon>
        <taxon>Pezizomycotina</taxon>
        <taxon>Dothideomycetes</taxon>
        <taxon>Pleosporomycetidae</taxon>
        <taxon>Aulographales</taxon>
        <taxon>Rhizodiscinaceae</taxon>
        <taxon>Rhizodiscina</taxon>
    </lineage>
</organism>
<dbReference type="OrthoDB" id="10253115at2759"/>
<dbReference type="AlphaFoldDB" id="A0A9P4INH8"/>
<keyword evidence="3" id="KW-0436">Ligase</keyword>
<dbReference type="Gene3D" id="3.30.300.30">
    <property type="match status" value="1"/>
</dbReference>
<dbReference type="InterPro" id="IPR042099">
    <property type="entry name" value="ANL_N_sf"/>
</dbReference>
<dbReference type="InterPro" id="IPR000873">
    <property type="entry name" value="AMP-dep_synth/lig_dom"/>
</dbReference>